<sequence>PACRSHPRGPFLPPGPKKTLLKISPTSGPPSPSPSLLPKSPSRRAFGLPFLCPLRPKVKAAACRCPLLRQFRSTCAPPARPSSWLASRKDWFWFWLWILRFPNRLAEVLAGARLLVWAAARGDSAAGEGLHRKDPVRGGWSDAAGVLDKVLACLI</sequence>
<accession>A0A8R7P1C8</accession>
<evidence type="ECO:0000256" key="1">
    <source>
        <dbReference type="SAM" id="MobiDB-lite"/>
    </source>
</evidence>
<keyword evidence="3" id="KW-1185">Reference proteome</keyword>
<dbReference type="EnsemblPlants" id="TuG1812G0100001091.01.T01">
    <property type="protein sequence ID" value="TuG1812G0100001091.01.T01"/>
    <property type="gene ID" value="TuG1812G0100001091.01"/>
</dbReference>
<feature type="region of interest" description="Disordered" evidence="1">
    <location>
        <begin position="1"/>
        <end position="39"/>
    </location>
</feature>
<evidence type="ECO:0000313" key="2">
    <source>
        <dbReference type="EnsemblPlants" id="TuG1812G0100001091.01.T01"/>
    </source>
</evidence>
<reference evidence="2" key="2">
    <citation type="submission" date="2018-03" db="EMBL/GenBank/DDBJ databases">
        <title>The Triticum urartu genome reveals the dynamic nature of wheat genome evolution.</title>
        <authorList>
            <person name="Ling H."/>
            <person name="Ma B."/>
            <person name="Shi X."/>
            <person name="Liu H."/>
            <person name="Dong L."/>
            <person name="Sun H."/>
            <person name="Cao Y."/>
            <person name="Gao Q."/>
            <person name="Zheng S."/>
            <person name="Li Y."/>
            <person name="Yu Y."/>
            <person name="Du H."/>
            <person name="Qi M."/>
            <person name="Li Y."/>
            <person name="Yu H."/>
            <person name="Cui Y."/>
            <person name="Wang N."/>
            <person name="Chen C."/>
            <person name="Wu H."/>
            <person name="Zhao Y."/>
            <person name="Zhang J."/>
            <person name="Li Y."/>
            <person name="Zhou W."/>
            <person name="Zhang B."/>
            <person name="Hu W."/>
            <person name="Eijk M."/>
            <person name="Tang J."/>
            <person name="Witsenboer H."/>
            <person name="Zhao S."/>
            <person name="Li Z."/>
            <person name="Zhang A."/>
            <person name="Wang D."/>
            <person name="Liang C."/>
        </authorList>
    </citation>
    <scope>NUCLEOTIDE SEQUENCE [LARGE SCALE GENOMIC DNA]</scope>
    <source>
        <strain evidence="2">cv. G1812</strain>
    </source>
</reference>
<reference evidence="3" key="1">
    <citation type="journal article" date="2013" name="Nature">
        <title>Draft genome of the wheat A-genome progenitor Triticum urartu.</title>
        <authorList>
            <person name="Ling H.Q."/>
            <person name="Zhao S."/>
            <person name="Liu D."/>
            <person name="Wang J."/>
            <person name="Sun H."/>
            <person name="Zhang C."/>
            <person name="Fan H."/>
            <person name="Li D."/>
            <person name="Dong L."/>
            <person name="Tao Y."/>
            <person name="Gao C."/>
            <person name="Wu H."/>
            <person name="Li Y."/>
            <person name="Cui Y."/>
            <person name="Guo X."/>
            <person name="Zheng S."/>
            <person name="Wang B."/>
            <person name="Yu K."/>
            <person name="Liang Q."/>
            <person name="Yang W."/>
            <person name="Lou X."/>
            <person name="Chen J."/>
            <person name="Feng M."/>
            <person name="Jian J."/>
            <person name="Zhang X."/>
            <person name="Luo G."/>
            <person name="Jiang Y."/>
            <person name="Liu J."/>
            <person name="Wang Z."/>
            <person name="Sha Y."/>
            <person name="Zhang B."/>
            <person name="Wu H."/>
            <person name="Tang D."/>
            <person name="Shen Q."/>
            <person name="Xue P."/>
            <person name="Zou S."/>
            <person name="Wang X."/>
            <person name="Liu X."/>
            <person name="Wang F."/>
            <person name="Yang Y."/>
            <person name="An X."/>
            <person name="Dong Z."/>
            <person name="Zhang K."/>
            <person name="Zhang X."/>
            <person name="Luo M.C."/>
            <person name="Dvorak J."/>
            <person name="Tong Y."/>
            <person name="Wang J."/>
            <person name="Yang H."/>
            <person name="Li Z."/>
            <person name="Wang D."/>
            <person name="Zhang A."/>
            <person name="Wang J."/>
        </authorList>
    </citation>
    <scope>NUCLEOTIDE SEQUENCE</scope>
    <source>
        <strain evidence="3">cv. G1812</strain>
    </source>
</reference>
<reference evidence="2" key="3">
    <citation type="submission" date="2022-06" db="UniProtKB">
        <authorList>
            <consortium name="EnsemblPlants"/>
        </authorList>
    </citation>
    <scope>IDENTIFICATION</scope>
</reference>
<dbReference type="Gramene" id="TuG1812G0100001091.01.T01">
    <property type="protein sequence ID" value="TuG1812G0100001091.01.T01"/>
    <property type="gene ID" value="TuG1812G0100001091.01"/>
</dbReference>
<dbReference type="Proteomes" id="UP000015106">
    <property type="component" value="Chromosome 1"/>
</dbReference>
<proteinExistence type="predicted"/>
<protein>
    <submittedName>
        <fullName evidence="2">Uncharacterized protein</fullName>
    </submittedName>
</protein>
<evidence type="ECO:0000313" key="3">
    <source>
        <dbReference type="Proteomes" id="UP000015106"/>
    </source>
</evidence>
<organism evidence="2 3">
    <name type="scientific">Triticum urartu</name>
    <name type="common">Red wild einkorn</name>
    <name type="synonym">Crithodium urartu</name>
    <dbReference type="NCBI Taxonomy" id="4572"/>
    <lineage>
        <taxon>Eukaryota</taxon>
        <taxon>Viridiplantae</taxon>
        <taxon>Streptophyta</taxon>
        <taxon>Embryophyta</taxon>
        <taxon>Tracheophyta</taxon>
        <taxon>Spermatophyta</taxon>
        <taxon>Magnoliopsida</taxon>
        <taxon>Liliopsida</taxon>
        <taxon>Poales</taxon>
        <taxon>Poaceae</taxon>
        <taxon>BOP clade</taxon>
        <taxon>Pooideae</taxon>
        <taxon>Triticodae</taxon>
        <taxon>Triticeae</taxon>
        <taxon>Triticinae</taxon>
        <taxon>Triticum</taxon>
    </lineage>
</organism>
<name>A0A8R7P1C8_TRIUA</name>
<dbReference type="AlphaFoldDB" id="A0A8R7P1C8"/>